<dbReference type="InterPro" id="IPR036457">
    <property type="entry name" value="PPM-type-like_dom_sf"/>
</dbReference>
<dbReference type="Proteomes" id="UP000187485">
    <property type="component" value="Unassembled WGS sequence"/>
</dbReference>
<name>A0A1L8CXW9_9THEO</name>
<dbReference type="SUPFAM" id="SSF81606">
    <property type="entry name" value="PP2C-like"/>
    <property type="match status" value="1"/>
</dbReference>
<dbReference type="PANTHER" id="PTHR13832">
    <property type="entry name" value="PROTEIN PHOSPHATASE 2C"/>
    <property type="match status" value="1"/>
</dbReference>
<gene>
    <name evidence="2" type="ORF">cpu_22310</name>
</gene>
<reference evidence="3" key="1">
    <citation type="submission" date="2016-12" db="EMBL/GenBank/DDBJ databases">
        <title>Draft Genome Sequences od Carboxydothermus pertinax and islandicus, Hydrogenogenic Carboxydotrophic Bacteria.</title>
        <authorList>
            <person name="Fukuyama Y."/>
            <person name="Ohmae K."/>
            <person name="Yoneda Y."/>
            <person name="Yoshida T."/>
            <person name="Sako Y."/>
        </authorList>
    </citation>
    <scope>NUCLEOTIDE SEQUENCE [LARGE SCALE GENOMIC DNA]</scope>
    <source>
        <strain evidence="3">Ug1</strain>
    </source>
</reference>
<dbReference type="STRING" id="870242.cpu_22310"/>
<dbReference type="AlphaFoldDB" id="A0A1L8CXW9"/>
<dbReference type="RefSeq" id="WP_075860108.1">
    <property type="nucleotide sequence ID" value="NZ_BDJK01000055.1"/>
</dbReference>
<accession>A0A1L8CXW9</accession>
<dbReference type="InterPro" id="IPR001932">
    <property type="entry name" value="PPM-type_phosphatase-like_dom"/>
</dbReference>
<dbReference type="PROSITE" id="PS51746">
    <property type="entry name" value="PPM_2"/>
    <property type="match status" value="1"/>
</dbReference>
<keyword evidence="3" id="KW-1185">Reference proteome</keyword>
<dbReference type="EMBL" id="BDJK01000055">
    <property type="protein sequence ID" value="GAV23721.1"/>
    <property type="molecule type" value="Genomic_DNA"/>
</dbReference>
<dbReference type="OrthoDB" id="9801841at2"/>
<dbReference type="PANTHER" id="PTHR13832:SF827">
    <property type="entry name" value="PROTEIN PHOSPHATASE 1L"/>
    <property type="match status" value="1"/>
</dbReference>
<dbReference type="InterPro" id="IPR015655">
    <property type="entry name" value="PP2C"/>
</dbReference>
<dbReference type="Gene3D" id="3.60.40.10">
    <property type="entry name" value="PPM-type phosphatase domain"/>
    <property type="match status" value="1"/>
</dbReference>
<organism evidence="2 3">
    <name type="scientific">Carboxydothermus pertinax</name>
    <dbReference type="NCBI Taxonomy" id="870242"/>
    <lineage>
        <taxon>Bacteria</taxon>
        <taxon>Bacillati</taxon>
        <taxon>Bacillota</taxon>
        <taxon>Clostridia</taxon>
        <taxon>Thermoanaerobacterales</taxon>
        <taxon>Thermoanaerobacteraceae</taxon>
        <taxon>Carboxydothermus</taxon>
    </lineage>
</organism>
<proteinExistence type="predicted"/>
<dbReference type="CDD" id="cd00143">
    <property type="entry name" value="PP2Cc"/>
    <property type="match status" value="1"/>
</dbReference>
<comment type="caution">
    <text evidence="2">The sequence shown here is derived from an EMBL/GenBank/DDBJ whole genome shotgun (WGS) entry which is preliminary data.</text>
</comment>
<feature type="domain" description="PPM-type phosphatase" evidence="1">
    <location>
        <begin position="1"/>
        <end position="239"/>
    </location>
</feature>
<sequence length="247" mass="27349">MKIIGRSVKGPVRAQNEDAYYIDENNAIWAVADGMGGHTGGAIASQLAVKVVADYFLSTSVADITDPEKEIQQVFQIINRKIKEKQNIDADLKEMGTTLTLGMLRNAYLFIGHIGDSRAYVFRANKLTRLTQDHTYVAKMVSQGILTEKDAISHPYRHLLIKALDGANNEVDIVKFKVQANDLYLFCTDGLLDGISETEIEAIIEKNGTEDLEQLAEELISGTLAKGSRDNITVVLARYDDGREVEK</sequence>
<dbReference type="SMART" id="SM00332">
    <property type="entry name" value="PP2Cc"/>
    <property type="match status" value="1"/>
</dbReference>
<evidence type="ECO:0000313" key="2">
    <source>
        <dbReference type="EMBL" id="GAV23721.1"/>
    </source>
</evidence>
<dbReference type="GO" id="GO:0004722">
    <property type="term" value="F:protein serine/threonine phosphatase activity"/>
    <property type="evidence" value="ECO:0007669"/>
    <property type="project" value="InterPro"/>
</dbReference>
<protein>
    <submittedName>
        <fullName evidence="2">Serine/threonine protein phosphatase</fullName>
    </submittedName>
</protein>
<evidence type="ECO:0000259" key="1">
    <source>
        <dbReference type="PROSITE" id="PS51746"/>
    </source>
</evidence>
<dbReference type="Pfam" id="PF13672">
    <property type="entry name" value="PP2C_2"/>
    <property type="match status" value="1"/>
</dbReference>
<evidence type="ECO:0000313" key="3">
    <source>
        <dbReference type="Proteomes" id="UP000187485"/>
    </source>
</evidence>
<dbReference type="SMART" id="SM00331">
    <property type="entry name" value="PP2C_SIG"/>
    <property type="match status" value="1"/>
</dbReference>